<dbReference type="KEGG" id="lhf:JCM16775_1366"/>
<accession>A0A510JHD2</accession>
<comment type="subcellular location">
    <subcellularLocation>
        <location evidence="1">Cell membrane</location>
        <topology evidence="1">Peripheral membrane protein</topology>
        <orientation evidence="1">Cytoplasmic side</orientation>
    </subcellularLocation>
</comment>
<sequence length="69" mass="8163">MKKFSIFLIKIYQKISRKYLPKMCVFTPTCSEYTRQAIEKYGFFKGSFLGFKRILRCHPFSKGGNDPLK</sequence>
<dbReference type="Proteomes" id="UP000321892">
    <property type="component" value="Chromosome"/>
</dbReference>
<protein>
    <recommendedName>
        <fullName evidence="1">Putative membrane protein insertion efficiency factor</fullName>
    </recommendedName>
</protein>
<comment type="similarity">
    <text evidence="1">Belongs to the UPF0161 family.</text>
</comment>
<keyword evidence="1" id="KW-1003">Cell membrane</keyword>
<dbReference type="AlphaFoldDB" id="A0A510JHD2"/>
<dbReference type="NCBIfam" id="TIGR00278">
    <property type="entry name" value="membrane protein insertion efficiency factor YidD"/>
    <property type="match status" value="1"/>
</dbReference>
<dbReference type="SMART" id="SM01234">
    <property type="entry name" value="Haemolytic"/>
    <property type="match status" value="1"/>
</dbReference>
<evidence type="ECO:0000313" key="2">
    <source>
        <dbReference type="EMBL" id="BBM38657.1"/>
    </source>
</evidence>
<keyword evidence="1" id="KW-0472">Membrane</keyword>
<evidence type="ECO:0000256" key="1">
    <source>
        <dbReference type="HAMAP-Rule" id="MF_00386"/>
    </source>
</evidence>
<dbReference type="RefSeq" id="WP_015769429.1">
    <property type="nucleotide sequence ID" value="NZ_AP019823.1"/>
</dbReference>
<organism evidence="2 3">
    <name type="scientific">Leptotrichia hofstadii</name>
    <dbReference type="NCBI Taxonomy" id="157688"/>
    <lineage>
        <taxon>Bacteria</taxon>
        <taxon>Fusobacteriati</taxon>
        <taxon>Fusobacteriota</taxon>
        <taxon>Fusobacteriia</taxon>
        <taxon>Fusobacteriales</taxon>
        <taxon>Leptotrichiaceae</taxon>
        <taxon>Leptotrichia</taxon>
    </lineage>
</organism>
<dbReference type="InterPro" id="IPR002696">
    <property type="entry name" value="Membr_insert_effic_factor_YidD"/>
</dbReference>
<name>A0A510JHD2_9FUSO</name>
<dbReference type="HAMAP" id="MF_00386">
    <property type="entry name" value="UPF0161_YidD"/>
    <property type="match status" value="1"/>
</dbReference>
<dbReference type="PANTHER" id="PTHR33383">
    <property type="entry name" value="MEMBRANE PROTEIN INSERTION EFFICIENCY FACTOR-RELATED"/>
    <property type="match status" value="1"/>
</dbReference>
<evidence type="ECO:0000313" key="3">
    <source>
        <dbReference type="Proteomes" id="UP000321892"/>
    </source>
</evidence>
<reference evidence="2 3" key="1">
    <citation type="submission" date="2019-07" db="EMBL/GenBank/DDBJ databases">
        <title>Complete Genome Sequence of Leptotrichia hofstadii Strain JCM16775.</title>
        <authorList>
            <person name="Watanabe S."/>
            <person name="Cui L."/>
        </authorList>
    </citation>
    <scope>NUCLEOTIDE SEQUENCE [LARGE SCALE GENOMIC DNA]</scope>
    <source>
        <strain evidence="2 3">JCM16775</strain>
    </source>
</reference>
<dbReference type="PANTHER" id="PTHR33383:SF1">
    <property type="entry name" value="MEMBRANE PROTEIN INSERTION EFFICIENCY FACTOR-RELATED"/>
    <property type="match status" value="1"/>
</dbReference>
<dbReference type="GO" id="GO:0005886">
    <property type="term" value="C:plasma membrane"/>
    <property type="evidence" value="ECO:0007669"/>
    <property type="project" value="UniProtKB-SubCell"/>
</dbReference>
<dbReference type="OrthoDB" id="9801753at2"/>
<keyword evidence="3" id="KW-1185">Reference proteome</keyword>
<gene>
    <name evidence="2" type="ORF">JCM16775_1366</name>
</gene>
<proteinExistence type="inferred from homology"/>
<dbReference type="Pfam" id="PF01809">
    <property type="entry name" value="YidD"/>
    <property type="match status" value="1"/>
</dbReference>
<dbReference type="EMBL" id="AP019823">
    <property type="protein sequence ID" value="BBM38657.1"/>
    <property type="molecule type" value="Genomic_DNA"/>
</dbReference>
<comment type="function">
    <text evidence="1">Could be involved in insertion of integral membrane proteins into the membrane.</text>
</comment>